<dbReference type="PANTHER" id="PTHR37984:SF15">
    <property type="entry name" value="INTEGRASE CATALYTIC DOMAIN-CONTAINING PROTEIN"/>
    <property type="match status" value="1"/>
</dbReference>
<evidence type="ECO:0000256" key="6">
    <source>
        <dbReference type="ARBA" id="ARBA00022801"/>
    </source>
</evidence>
<keyword evidence="5" id="KW-0255">Endonuclease</keyword>
<evidence type="ECO:0000256" key="2">
    <source>
        <dbReference type="ARBA" id="ARBA00022679"/>
    </source>
</evidence>
<dbReference type="GO" id="GO:0003676">
    <property type="term" value="F:nucleic acid binding"/>
    <property type="evidence" value="ECO:0007669"/>
    <property type="project" value="InterPro"/>
</dbReference>
<dbReference type="InterPro" id="IPR001878">
    <property type="entry name" value="Znf_CCHC"/>
</dbReference>
<evidence type="ECO:0000259" key="10">
    <source>
        <dbReference type="PROSITE" id="PS50158"/>
    </source>
</evidence>
<evidence type="ECO:0000259" key="12">
    <source>
        <dbReference type="PROSITE" id="PS50994"/>
    </source>
</evidence>
<dbReference type="EMBL" id="BMAU01021335">
    <property type="protein sequence ID" value="GFY15981.1"/>
    <property type="molecule type" value="Genomic_DNA"/>
</dbReference>
<dbReference type="GO" id="GO:0015074">
    <property type="term" value="P:DNA integration"/>
    <property type="evidence" value="ECO:0007669"/>
    <property type="project" value="InterPro"/>
</dbReference>
<dbReference type="InterPro" id="IPR036397">
    <property type="entry name" value="RNaseH_sf"/>
</dbReference>
<evidence type="ECO:0000259" key="11">
    <source>
        <dbReference type="PROSITE" id="PS50175"/>
    </source>
</evidence>
<gene>
    <name evidence="13" type="primary">X975_00807</name>
    <name evidence="13" type="ORF">TNCV_1286261</name>
</gene>
<dbReference type="InterPro" id="IPR036875">
    <property type="entry name" value="Znf_CCHC_sf"/>
</dbReference>
<keyword evidence="3" id="KW-0548">Nucleotidyltransferase</keyword>
<feature type="domain" description="Integrase catalytic" evidence="12">
    <location>
        <begin position="631"/>
        <end position="816"/>
    </location>
</feature>
<dbReference type="FunFam" id="1.10.340.70:FF:000001">
    <property type="entry name" value="Retrovirus-related Pol polyprotein from transposon gypsy-like Protein"/>
    <property type="match status" value="1"/>
</dbReference>
<feature type="domain" description="Peptidase A2" evidence="11">
    <location>
        <begin position="347"/>
        <end position="383"/>
    </location>
</feature>
<organism evidence="13 14">
    <name type="scientific">Trichonephila clavipes</name>
    <name type="common">Golden silk orbweaver</name>
    <name type="synonym">Nephila clavipes</name>
    <dbReference type="NCBI Taxonomy" id="2585209"/>
    <lineage>
        <taxon>Eukaryota</taxon>
        <taxon>Metazoa</taxon>
        <taxon>Ecdysozoa</taxon>
        <taxon>Arthropoda</taxon>
        <taxon>Chelicerata</taxon>
        <taxon>Arachnida</taxon>
        <taxon>Araneae</taxon>
        <taxon>Araneomorphae</taxon>
        <taxon>Entelegynae</taxon>
        <taxon>Araneoidea</taxon>
        <taxon>Nephilidae</taxon>
        <taxon>Trichonephila</taxon>
    </lineage>
</organism>
<evidence type="ECO:0000256" key="5">
    <source>
        <dbReference type="ARBA" id="ARBA00022759"/>
    </source>
</evidence>
<dbReference type="EC" id="2.7.7.49" evidence="1"/>
<dbReference type="PROSITE" id="PS50175">
    <property type="entry name" value="ASP_PROT_RETROV"/>
    <property type="match status" value="1"/>
</dbReference>
<dbReference type="PROSITE" id="PS50158">
    <property type="entry name" value="ZF_CCHC"/>
    <property type="match status" value="1"/>
</dbReference>
<proteinExistence type="predicted"/>
<keyword evidence="7" id="KW-0695">RNA-directed DNA polymerase</keyword>
<dbReference type="SUPFAM" id="SSF53098">
    <property type="entry name" value="Ribonuclease H-like"/>
    <property type="match status" value="1"/>
</dbReference>
<accession>A0A8X6SX49</accession>
<keyword evidence="14" id="KW-1185">Reference proteome</keyword>
<dbReference type="GO" id="GO:0008270">
    <property type="term" value="F:zinc ion binding"/>
    <property type="evidence" value="ECO:0007669"/>
    <property type="project" value="UniProtKB-KW"/>
</dbReference>
<dbReference type="InterPro" id="IPR001995">
    <property type="entry name" value="Peptidase_A2_cat"/>
</dbReference>
<keyword evidence="8" id="KW-0862">Zinc</keyword>
<dbReference type="InterPro" id="IPR050951">
    <property type="entry name" value="Retrovirus_Pol_polyprotein"/>
</dbReference>
<dbReference type="SUPFAM" id="SSF50630">
    <property type="entry name" value="Acid proteases"/>
    <property type="match status" value="1"/>
</dbReference>
<protein>
    <recommendedName>
        <fullName evidence="1">RNA-directed DNA polymerase</fullName>
        <ecNumber evidence="1">2.7.7.49</ecNumber>
    </recommendedName>
</protein>
<dbReference type="InterPro" id="IPR041588">
    <property type="entry name" value="Integrase_H2C2"/>
</dbReference>
<dbReference type="InterPro" id="IPR012337">
    <property type="entry name" value="RNaseH-like_sf"/>
</dbReference>
<dbReference type="Proteomes" id="UP000887159">
    <property type="component" value="Unassembled WGS sequence"/>
</dbReference>
<evidence type="ECO:0000256" key="1">
    <source>
        <dbReference type="ARBA" id="ARBA00012493"/>
    </source>
</evidence>
<sequence>MIFIQKFAITCRVGLWNKQMPHFSSVSDEWSRDLKSVQVQKQRSCRDESPDPSMSKIVLRNLIISSKYYKEEEAKELLEVITAERLETEQQQKLEQQEQLSIEKLRLEIELSRNANQSATQNNGQTSRVKSLEEIVKMVVLKEYEPSPKICLENFRKAKRNSDETFSQFASRLTSMWLYYCKLRGANDFESVNQLIVADKMFEMLESETATHIGVLQGEEWYKPRDLGKQCDIFYASKGKSYDEPERAKWNACEKRSFNGSWGKQPFGEKKSDIFSSRKNFDKGQVTEIKKFACFTCGSDKHFKRDCPKNKEVDNKRLNVNKVSTEGTELEDGTVTTRVDLLDGKLVHALLDSGTEITVIKKDLVPEISVEGASTIYLKGIFGPAVKCPLVYVPIGLATGGQVNVVHQQVLCALAEVLVEDVLLPPDVLDMLGGAQSEENSLAQSSQDLRVDSGSIDETEVTLGILPEKAQEHFEDSQRNITSCRNEVGTLGTKDEEVTAEMDKGSMVADSFRSEQECCAELALAWKYAKEGKGNYYEVDGYLFRRDKILGESIGQLVIPKCKRTEVLKLAHTSVFSSHMGPKKTLERIKYSFFWAGLRADVKKFCESCKECQLTRLVRIKDRSPITPVARPELPFQVVNMDLIGPIDPPSSKGHTYTLCLVDQHTRWGEARPVTSLSAKVTREALLKIFSRTGIYLLLKREGFVEKNSTASWVTVLDLWKWYFCRSLTKNYAACFMSFGIFMTKKVRFKIEYTSYGCNLTAQVLRMLEQFVVSRIVDIDILMQIWKNRVKQINFVLEWVRWVGSEIIPAKGKLEP</sequence>
<evidence type="ECO:0000313" key="13">
    <source>
        <dbReference type="EMBL" id="GFY15981.1"/>
    </source>
</evidence>
<dbReference type="GO" id="GO:0006508">
    <property type="term" value="P:proteolysis"/>
    <property type="evidence" value="ECO:0007669"/>
    <property type="project" value="InterPro"/>
</dbReference>
<dbReference type="PANTHER" id="PTHR37984">
    <property type="entry name" value="PROTEIN CBG26694"/>
    <property type="match status" value="1"/>
</dbReference>
<dbReference type="GO" id="GO:0004190">
    <property type="term" value="F:aspartic-type endopeptidase activity"/>
    <property type="evidence" value="ECO:0007669"/>
    <property type="project" value="InterPro"/>
</dbReference>
<dbReference type="GO" id="GO:0003964">
    <property type="term" value="F:RNA-directed DNA polymerase activity"/>
    <property type="evidence" value="ECO:0007669"/>
    <property type="project" value="UniProtKB-KW"/>
</dbReference>
<keyword evidence="8" id="KW-0479">Metal-binding</keyword>
<dbReference type="PROSITE" id="PS00141">
    <property type="entry name" value="ASP_PROTEASE"/>
    <property type="match status" value="1"/>
</dbReference>
<dbReference type="InterPro" id="IPR001584">
    <property type="entry name" value="Integrase_cat-core"/>
</dbReference>
<dbReference type="InterPro" id="IPR021109">
    <property type="entry name" value="Peptidase_aspartic_dom_sf"/>
</dbReference>
<dbReference type="GO" id="GO:0004519">
    <property type="term" value="F:endonuclease activity"/>
    <property type="evidence" value="ECO:0007669"/>
    <property type="project" value="UniProtKB-KW"/>
</dbReference>
<name>A0A8X6SX49_TRICX</name>
<keyword evidence="9" id="KW-0175">Coiled coil</keyword>
<evidence type="ECO:0000256" key="7">
    <source>
        <dbReference type="ARBA" id="ARBA00022918"/>
    </source>
</evidence>
<keyword evidence="2" id="KW-0808">Transferase</keyword>
<dbReference type="Gene3D" id="1.10.340.70">
    <property type="match status" value="1"/>
</dbReference>
<feature type="domain" description="CCHC-type" evidence="10">
    <location>
        <begin position="294"/>
        <end position="309"/>
    </location>
</feature>
<feature type="coiled-coil region" evidence="9">
    <location>
        <begin position="71"/>
        <end position="122"/>
    </location>
</feature>
<dbReference type="SMART" id="SM00343">
    <property type="entry name" value="ZnF_C2HC"/>
    <property type="match status" value="1"/>
</dbReference>
<comment type="caution">
    <text evidence="13">The sequence shown here is derived from an EMBL/GenBank/DDBJ whole genome shotgun (WGS) entry which is preliminary data.</text>
</comment>
<keyword evidence="4" id="KW-0540">Nuclease</keyword>
<keyword evidence="6" id="KW-0378">Hydrolase</keyword>
<keyword evidence="8" id="KW-0863">Zinc-finger</keyword>
<dbReference type="SUPFAM" id="SSF57756">
    <property type="entry name" value="Retrovirus zinc finger-like domains"/>
    <property type="match status" value="1"/>
</dbReference>
<dbReference type="Pfam" id="PF17921">
    <property type="entry name" value="Integrase_H2C2"/>
    <property type="match status" value="1"/>
</dbReference>
<evidence type="ECO:0000256" key="8">
    <source>
        <dbReference type="PROSITE-ProRule" id="PRU00047"/>
    </source>
</evidence>
<evidence type="ECO:0000256" key="4">
    <source>
        <dbReference type="ARBA" id="ARBA00022722"/>
    </source>
</evidence>
<evidence type="ECO:0000313" key="14">
    <source>
        <dbReference type="Proteomes" id="UP000887159"/>
    </source>
</evidence>
<dbReference type="InterPro" id="IPR001969">
    <property type="entry name" value="Aspartic_peptidase_AS"/>
</dbReference>
<evidence type="ECO:0000256" key="9">
    <source>
        <dbReference type="SAM" id="Coils"/>
    </source>
</evidence>
<reference evidence="13" key="1">
    <citation type="submission" date="2020-08" db="EMBL/GenBank/DDBJ databases">
        <title>Multicomponent nature underlies the extraordinary mechanical properties of spider dragline silk.</title>
        <authorList>
            <person name="Kono N."/>
            <person name="Nakamura H."/>
            <person name="Mori M."/>
            <person name="Yoshida Y."/>
            <person name="Ohtoshi R."/>
            <person name="Malay A.D."/>
            <person name="Moran D.A.P."/>
            <person name="Tomita M."/>
            <person name="Numata K."/>
            <person name="Arakawa K."/>
        </authorList>
    </citation>
    <scope>NUCLEOTIDE SEQUENCE</scope>
</reference>
<evidence type="ECO:0000256" key="3">
    <source>
        <dbReference type="ARBA" id="ARBA00022695"/>
    </source>
</evidence>
<dbReference type="PROSITE" id="PS50994">
    <property type="entry name" value="INTEGRASE"/>
    <property type="match status" value="1"/>
</dbReference>
<dbReference type="AlphaFoldDB" id="A0A8X6SX49"/>
<dbReference type="Gene3D" id="3.30.420.10">
    <property type="entry name" value="Ribonuclease H-like superfamily/Ribonuclease H"/>
    <property type="match status" value="1"/>
</dbReference>